<name>A0A375FH40_9BURK</name>
<dbReference type="RefSeq" id="WP_063240402.1">
    <property type="nucleotide sequence ID" value="NZ_CP069809.1"/>
</dbReference>
<organism evidence="7 9">
    <name type="scientific">Cupriavidus oxalaticus</name>
    <dbReference type="NCBI Taxonomy" id="96344"/>
    <lineage>
        <taxon>Bacteria</taxon>
        <taxon>Pseudomonadati</taxon>
        <taxon>Pseudomonadota</taxon>
        <taxon>Betaproteobacteria</taxon>
        <taxon>Burkholderiales</taxon>
        <taxon>Burkholderiaceae</taxon>
        <taxon>Cupriavidus</taxon>
    </lineage>
</organism>
<geneLocation type="plasmid" evidence="9">
    <name>co2235_mp</name>
</geneLocation>
<dbReference type="InterPro" id="IPR000847">
    <property type="entry name" value="LysR_HTH_N"/>
</dbReference>
<keyword evidence="4" id="KW-0804">Transcription</keyword>
<dbReference type="Proteomes" id="UP000256862">
    <property type="component" value="Plasmid CO2235_mp"/>
</dbReference>
<keyword evidence="3" id="KW-0238">DNA-binding</keyword>
<dbReference type="Pfam" id="PF00126">
    <property type="entry name" value="HTH_1"/>
    <property type="match status" value="1"/>
</dbReference>
<evidence type="ECO:0000313" key="9">
    <source>
        <dbReference type="Proteomes" id="UP000256862"/>
    </source>
</evidence>
<keyword evidence="2" id="KW-0805">Transcription regulation</keyword>
<evidence type="ECO:0000313" key="8">
    <source>
        <dbReference type="EMBL" id="SPC19141.1"/>
    </source>
</evidence>
<dbReference type="Gene3D" id="1.10.10.10">
    <property type="entry name" value="Winged helix-like DNA-binding domain superfamily/Winged helix DNA-binding domain"/>
    <property type="match status" value="1"/>
</dbReference>
<proteinExistence type="inferred from homology"/>
<dbReference type="GO" id="GO:0003700">
    <property type="term" value="F:DNA-binding transcription factor activity"/>
    <property type="evidence" value="ECO:0007669"/>
    <property type="project" value="InterPro"/>
</dbReference>
<dbReference type="Gene3D" id="3.40.190.10">
    <property type="entry name" value="Periplasmic binding protein-like II"/>
    <property type="match status" value="2"/>
</dbReference>
<reference evidence="9" key="1">
    <citation type="submission" date="2018-01" db="EMBL/GenBank/DDBJ databases">
        <authorList>
            <person name="Gaut B.S."/>
            <person name="Morton B.R."/>
            <person name="Clegg M.T."/>
            <person name="Duvall M.R."/>
        </authorList>
    </citation>
    <scope>NUCLEOTIDE SEQUENCE [LARGE SCALE GENOMIC DNA]</scope>
</reference>
<dbReference type="CDD" id="cd08459">
    <property type="entry name" value="PBP2_DntR_NahR_LinR_like"/>
    <property type="match status" value="1"/>
</dbReference>
<dbReference type="PROSITE" id="PS50931">
    <property type="entry name" value="HTH_LYSR"/>
    <property type="match status" value="1"/>
</dbReference>
<dbReference type="InterPro" id="IPR050389">
    <property type="entry name" value="LysR-type_TF"/>
</dbReference>
<dbReference type="GO" id="GO:0003677">
    <property type="term" value="F:DNA binding"/>
    <property type="evidence" value="ECO:0007669"/>
    <property type="project" value="UniProtKB-KW"/>
</dbReference>
<dbReference type="EMBL" id="CP069811">
    <property type="protein sequence ID" value="QRQ92191.1"/>
    <property type="molecule type" value="Genomic_DNA"/>
</dbReference>
<dbReference type="GeneID" id="303488781"/>
<dbReference type="Proteomes" id="UP000623307">
    <property type="component" value="Chromosome 1"/>
</dbReference>
<evidence type="ECO:0000313" key="7">
    <source>
        <dbReference type="EMBL" id="SPC05497.1"/>
    </source>
</evidence>
<dbReference type="PRINTS" id="PR00039">
    <property type="entry name" value="HTHLYSR"/>
</dbReference>
<reference evidence="6 10" key="3">
    <citation type="submission" date="2021-02" db="EMBL/GenBank/DDBJ databases">
        <title>Complete Genome Sequence of Cupriavidus oxalaticus Strain Ox1, a Soil Oxalate-Degrading Species.</title>
        <authorList>
            <person name="Palmieri F."/>
            <person name="Udriet P."/>
            <person name="Deuasquier M."/>
            <person name="Beaudoing E."/>
            <person name="Johnson S.L."/>
            <person name="Davenport K.W."/>
            <person name="Chain P.S."/>
            <person name="Bindschedler S."/>
            <person name="Junier P."/>
        </authorList>
    </citation>
    <scope>NUCLEOTIDE SEQUENCE [LARGE SCALE GENOMIC DNA]</scope>
    <source>
        <strain evidence="6 10">Ox1</strain>
    </source>
</reference>
<dbReference type="EMBL" id="OGUS01000008">
    <property type="protein sequence ID" value="SPC05497.1"/>
    <property type="molecule type" value="Genomic_DNA"/>
</dbReference>
<accession>A0A375FH40</accession>
<dbReference type="InterPro" id="IPR005119">
    <property type="entry name" value="LysR_subst-bd"/>
</dbReference>
<dbReference type="InterPro" id="IPR036388">
    <property type="entry name" value="WH-like_DNA-bd_sf"/>
</dbReference>
<evidence type="ECO:0000256" key="4">
    <source>
        <dbReference type="ARBA" id="ARBA00023163"/>
    </source>
</evidence>
<evidence type="ECO:0000313" key="6">
    <source>
        <dbReference type="EMBL" id="QRQ92191.1"/>
    </source>
</evidence>
<dbReference type="PANTHER" id="PTHR30118">
    <property type="entry name" value="HTH-TYPE TRANSCRIPTIONAL REGULATOR LEUO-RELATED"/>
    <property type="match status" value="1"/>
</dbReference>
<dbReference type="EMBL" id="OGUS01000134">
    <property type="protein sequence ID" value="SPC19141.1"/>
    <property type="molecule type" value="Genomic_DNA"/>
</dbReference>
<dbReference type="SUPFAM" id="SSF46785">
    <property type="entry name" value="Winged helix' DNA-binding domain"/>
    <property type="match status" value="1"/>
</dbReference>
<sequence>MELKDVDLNLLVVFDQLLRQGTVSGTARAMNLSQPAVSNALARLRTLLGDQLFVRSSKGMLPTPLAQELAEPVSHALESLQATLSHKLTFDPLRSVRAFRIAMTDIGEVHFIPPLMGALGQRAPGVTVTTVRNTAVDLAAEMSQGRIDLAVGHLPELSTEFFQRRLFQQRYVCLFRPGHAMDKKKVSMRDFEAAEHVVVTAAGTGHARVDELLAQGGVQRSIRLRVPHFVALADIIATTDLVATVTWTFAERCARYFGLRYVSHPFALPAIQINLFWHARYHRDPANQWLRNEFIELFSE</sequence>
<dbReference type="Pfam" id="PF03466">
    <property type="entry name" value="LysR_substrate"/>
    <property type="match status" value="1"/>
</dbReference>
<dbReference type="OrthoDB" id="5495633at2"/>
<dbReference type="SUPFAM" id="SSF53850">
    <property type="entry name" value="Periplasmic binding protein-like II"/>
    <property type="match status" value="1"/>
</dbReference>
<feature type="domain" description="HTH lysR-type" evidence="5">
    <location>
        <begin position="6"/>
        <end position="63"/>
    </location>
</feature>
<dbReference type="AlphaFoldDB" id="A0A375FH40"/>
<evidence type="ECO:0000256" key="3">
    <source>
        <dbReference type="ARBA" id="ARBA00023125"/>
    </source>
</evidence>
<keyword evidence="10" id="KW-1185">Reference proteome</keyword>
<gene>
    <name evidence="7" type="primary">nagR</name>
    <name evidence="8" type="ORF">CO2235_MP110003</name>
    <name evidence="7" type="ORF">CO2235_U1050006</name>
    <name evidence="6" type="ORF">JTE92_04585</name>
</gene>
<reference evidence="7 9" key="2">
    <citation type="submission" date="2018-01" db="EMBL/GenBank/DDBJ databases">
        <authorList>
            <person name="Clerissi C."/>
        </authorList>
    </citation>
    <scope>NUCLEOTIDE SEQUENCE</scope>
    <source>
        <strain evidence="7">Cupriavidus oxalaticus LMG 2235</strain>
        <plasmid evidence="9">co2235_mp</plasmid>
    </source>
</reference>
<protein>
    <submittedName>
        <fullName evidence="7">HTH-type transcriptional activator NagR</fullName>
    </submittedName>
    <submittedName>
        <fullName evidence="6">LysR family transcriptional regulator</fullName>
    </submittedName>
</protein>
<comment type="similarity">
    <text evidence="1">Belongs to the LysR transcriptional regulatory family.</text>
</comment>
<evidence type="ECO:0000256" key="1">
    <source>
        <dbReference type="ARBA" id="ARBA00009437"/>
    </source>
</evidence>
<evidence type="ECO:0000313" key="10">
    <source>
        <dbReference type="Proteomes" id="UP000623307"/>
    </source>
</evidence>
<evidence type="ECO:0000256" key="2">
    <source>
        <dbReference type="ARBA" id="ARBA00023015"/>
    </source>
</evidence>
<evidence type="ECO:0000259" key="5">
    <source>
        <dbReference type="PROSITE" id="PS50931"/>
    </source>
</evidence>
<dbReference type="PANTHER" id="PTHR30118:SF15">
    <property type="entry name" value="TRANSCRIPTIONAL REGULATORY PROTEIN"/>
    <property type="match status" value="1"/>
</dbReference>
<dbReference type="InterPro" id="IPR036390">
    <property type="entry name" value="WH_DNA-bd_sf"/>
</dbReference>